<organism evidence="5 6">
    <name type="scientific">Escherichia coli</name>
    <dbReference type="NCBI Taxonomy" id="562"/>
    <lineage>
        <taxon>Bacteria</taxon>
        <taxon>Pseudomonadati</taxon>
        <taxon>Pseudomonadota</taxon>
        <taxon>Gammaproteobacteria</taxon>
        <taxon>Enterobacterales</taxon>
        <taxon>Enterobacteriaceae</taxon>
        <taxon>Escherichia</taxon>
    </lineage>
</organism>
<dbReference type="InterPro" id="IPR036249">
    <property type="entry name" value="Thioredoxin-like_sf"/>
</dbReference>
<dbReference type="GO" id="GO:0009263">
    <property type="term" value="P:deoxyribonucleotide biosynthetic process"/>
    <property type="evidence" value="ECO:0007669"/>
    <property type="project" value="UniProtKB-KW"/>
</dbReference>
<dbReference type="PROSITE" id="PS51354">
    <property type="entry name" value="GLUTAREDOXIN_2"/>
    <property type="match status" value="1"/>
</dbReference>
<keyword evidence="2" id="KW-1015">Disulfide bond</keyword>
<evidence type="ECO:0000256" key="2">
    <source>
        <dbReference type="ARBA" id="ARBA00023157"/>
    </source>
</evidence>
<gene>
    <name evidence="5" type="primary">grxC</name>
    <name evidence="5" type="ORF">NCTC9044_01807</name>
</gene>
<dbReference type="Gene3D" id="3.40.30.10">
    <property type="entry name" value="Glutaredoxin"/>
    <property type="match status" value="1"/>
</dbReference>
<protein>
    <submittedName>
        <fullName evidence="5">Glutaredoxin 3</fullName>
    </submittedName>
</protein>
<dbReference type="GO" id="GO:0009055">
    <property type="term" value="F:electron transfer activity"/>
    <property type="evidence" value="ECO:0007669"/>
    <property type="project" value="TreeGrafter"/>
</dbReference>
<evidence type="ECO:0000259" key="4">
    <source>
        <dbReference type="Pfam" id="PF00462"/>
    </source>
</evidence>
<name>A0A3S4LFL8_ECOLX</name>
<dbReference type="EMBL" id="LR134238">
    <property type="protein sequence ID" value="VED09373.1"/>
    <property type="molecule type" value="Genomic_DNA"/>
</dbReference>
<dbReference type="Proteomes" id="UP000271797">
    <property type="component" value="Chromosome"/>
</dbReference>
<dbReference type="PANTHER" id="PTHR34386">
    <property type="entry name" value="GLUTAREDOXIN"/>
    <property type="match status" value="1"/>
</dbReference>
<dbReference type="AlphaFoldDB" id="A0A3S4LFL8"/>
<reference evidence="5 6" key="1">
    <citation type="submission" date="2018-12" db="EMBL/GenBank/DDBJ databases">
        <authorList>
            <consortium name="Pathogen Informatics"/>
        </authorList>
    </citation>
    <scope>NUCLEOTIDE SEQUENCE [LARGE SCALE GENOMIC DNA]</scope>
    <source>
        <strain evidence="5 6">NCTC9044</strain>
    </source>
</reference>
<evidence type="ECO:0000313" key="5">
    <source>
        <dbReference type="EMBL" id="VED09373.1"/>
    </source>
</evidence>
<dbReference type="GO" id="GO:0045454">
    <property type="term" value="P:cell redox homeostasis"/>
    <property type="evidence" value="ECO:0007669"/>
    <property type="project" value="TreeGrafter"/>
</dbReference>
<dbReference type="InterPro" id="IPR014025">
    <property type="entry name" value="Glutaredoxin_subgr"/>
</dbReference>
<evidence type="ECO:0000313" key="6">
    <source>
        <dbReference type="Proteomes" id="UP000271797"/>
    </source>
</evidence>
<sequence length="81" mass="9209">MANVEIYTKETCPYCHRAKALLSSKGVSFQELPIDGNAAKREEMIKRSGRTTVPRFLLTHSTLAAVMTCMHWMHVVDWIPC</sequence>
<dbReference type="SUPFAM" id="SSF52833">
    <property type="entry name" value="Thioredoxin-like"/>
    <property type="match status" value="1"/>
</dbReference>
<feature type="domain" description="Glutaredoxin" evidence="4">
    <location>
        <begin position="4"/>
        <end position="55"/>
    </location>
</feature>
<evidence type="ECO:0000256" key="3">
    <source>
        <dbReference type="ARBA" id="ARBA00023284"/>
    </source>
</evidence>
<dbReference type="PANTHER" id="PTHR34386:SF1">
    <property type="entry name" value="GLUTAREDOXIN-LIKE PROTEIN NRDH"/>
    <property type="match status" value="1"/>
</dbReference>
<dbReference type="Pfam" id="PF00462">
    <property type="entry name" value="Glutaredoxin"/>
    <property type="match status" value="1"/>
</dbReference>
<proteinExistence type="predicted"/>
<dbReference type="PRINTS" id="PR00160">
    <property type="entry name" value="GLUTAREDOXIN"/>
</dbReference>
<keyword evidence="1" id="KW-0215">Deoxyribonucleotide synthesis</keyword>
<dbReference type="PROSITE" id="PS00195">
    <property type="entry name" value="GLUTAREDOXIN_1"/>
    <property type="match status" value="1"/>
</dbReference>
<accession>A0A3S4LFL8</accession>
<keyword evidence="3" id="KW-0676">Redox-active center</keyword>
<dbReference type="InterPro" id="IPR051548">
    <property type="entry name" value="Grx-like_ET"/>
</dbReference>
<dbReference type="InterPro" id="IPR011767">
    <property type="entry name" value="GLR_AS"/>
</dbReference>
<dbReference type="InterPro" id="IPR002109">
    <property type="entry name" value="Glutaredoxin"/>
</dbReference>
<evidence type="ECO:0000256" key="1">
    <source>
        <dbReference type="ARBA" id="ARBA00023116"/>
    </source>
</evidence>